<reference evidence="1" key="3">
    <citation type="submission" date="2015-04" db="UniProtKB">
        <authorList>
            <consortium name="EnsemblPlants"/>
        </authorList>
    </citation>
    <scope>IDENTIFICATION</scope>
</reference>
<sequence length="97" mass="11548">MAMPLTHQQLESLFWPKTIWTGYRLFWPKTSRVWNKSNRVEEYPIKARKVPCGKGCICGSRTSTKNRKRRELEMLTCGRSKGQKFECKHKKFQMHVT</sequence>
<dbReference type="Proteomes" id="UP000032180">
    <property type="component" value="Chromosome 3"/>
</dbReference>
<evidence type="ECO:0000313" key="2">
    <source>
        <dbReference type="Proteomes" id="UP000032180"/>
    </source>
</evidence>
<dbReference type="EnsemblPlants" id="LPERR03G27010.2">
    <property type="protein sequence ID" value="LPERR03G27010.2"/>
    <property type="gene ID" value="LPERR03G27010"/>
</dbReference>
<dbReference type="Gramene" id="LPERR03G27010.2">
    <property type="protein sequence ID" value="LPERR03G27010.2"/>
    <property type="gene ID" value="LPERR03G27010"/>
</dbReference>
<organism evidence="1 2">
    <name type="scientific">Leersia perrieri</name>
    <dbReference type="NCBI Taxonomy" id="77586"/>
    <lineage>
        <taxon>Eukaryota</taxon>
        <taxon>Viridiplantae</taxon>
        <taxon>Streptophyta</taxon>
        <taxon>Embryophyta</taxon>
        <taxon>Tracheophyta</taxon>
        <taxon>Spermatophyta</taxon>
        <taxon>Magnoliopsida</taxon>
        <taxon>Liliopsida</taxon>
        <taxon>Poales</taxon>
        <taxon>Poaceae</taxon>
        <taxon>BOP clade</taxon>
        <taxon>Oryzoideae</taxon>
        <taxon>Oryzeae</taxon>
        <taxon>Oryzinae</taxon>
        <taxon>Leersia</taxon>
    </lineage>
</organism>
<protein>
    <submittedName>
        <fullName evidence="1">Uncharacterized protein</fullName>
    </submittedName>
</protein>
<evidence type="ECO:0000313" key="1">
    <source>
        <dbReference type="EnsemblPlants" id="LPERR03G27010.2"/>
    </source>
</evidence>
<proteinExistence type="predicted"/>
<reference evidence="1 2" key="1">
    <citation type="submission" date="2012-08" db="EMBL/GenBank/DDBJ databases">
        <title>Oryza genome evolution.</title>
        <authorList>
            <person name="Wing R.A."/>
        </authorList>
    </citation>
    <scope>NUCLEOTIDE SEQUENCE</scope>
</reference>
<dbReference type="AlphaFoldDB" id="A0A0D9VYD5"/>
<keyword evidence="2" id="KW-1185">Reference proteome</keyword>
<reference evidence="2" key="2">
    <citation type="submission" date="2013-12" db="EMBL/GenBank/DDBJ databases">
        <authorList>
            <person name="Yu Y."/>
            <person name="Lee S."/>
            <person name="de Baynast K."/>
            <person name="Wissotski M."/>
            <person name="Liu L."/>
            <person name="Talag J."/>
            <person name="Goicoechea J."/>
            <person name="Angelova A."/>
            <person name="Jetty R."/>
            <person name="Kudrna D."/>
            <person name="Golser W."/>
            <person name="Rivera L."/>
            <person name="Zhang J."/>
            <person name="Wing R."/>
        </authorList>
    </citation>
    <scope>NUCLEOTIDE SEQUENCE</scope>
</reference>
<name>A0A0D9VYD5_9ORYZ</name>
<dbReference type="HOGENOM" id="CLU_2349815_0_0_1"/>
<accession>A0A0D9VYD5</accession>